<comment type="caution">
    <text evidence="10">The sequence shown here is derived from an EMBL/GenBank/DDBJ whole genome shotgun (WGS) entry which is preliminary data.</text>
</comment>
<dbReference type="Gene3D" id="1.10.510.10">
    <property type="entry name" value="Transferase(Phosphotransferase) domain 1"/>
    <property type="match status" value="1"/>
</dbReference>
<dbReference type="Pfam" id="PF00069">
    <property type="entry name" value="Pkinase"/>
    <property type="match status" value="1"/>
</dbReference>
<evidence type="ECO:0000256" key="1">
    <source>
        <dbReference type="ARBA" id="ARBA00012513"/>
    </source>
</evidence>
<dbReference type="EC" id="2.7.11.1" evidence="1"/>
<organism evidence="10 11">
    <name type="scientific">Powellomyces hirtus</name>
    <dbReference type="NCBI Taxonomy" id="109895"/>
    <lineage>
        <taxon>Eukaryota</taxon>
        <taxon>Fungi</taxon>
        <taxon>Fungi incertae sedis</taxon>
        <taxon>Chytridiomycota</taxon>
        <taxon>Chytridiomycota incertae sedis</taxon>
        <taxon>Chytridiomycetes</taxon>
        <taxon>Spizellomycetales</taxon>
        <taxon>Powellomycetaceae</taxon>
        <taxon>Powellomyces</taxon>
    </lineage>
</organism>
<dbReference type="GO" id="GO:0005524">
    <property type="term" value="F:ATP binding"/>
    <property type="evidence" value="ECO:0007669"/>
    <property type="project" value="UniProtKB-KW"/>
</dbReference>
<dbReference type="PRINTS" id="PR00109">
    <property type="entry name" value="TYRKINASE"/>
</dbReference>
<keyword evidence="3" id="KW-0808">Transferase</keyword>
<dbReference type="SUPFAM" id="SSF56112">
    <property type="entry name" value="Protein kinase-like (PK-like)"/>
    <property type="match status" value="1"/>
</dbReference>
<dbReference type="STRING" id="109895.A0A507E9N6"/>
<dbReference type="InterPro" id="IPR051131">
    <property type="entry name" value="NEK_Ser/Thr_kinase_NIMA"/>
</dbReference>
<dbReference type="Gene3D" id="3.30.200.20">
    <property type="entry name" value="Phosphorylase Kinase, domain 1"/>
    <property type="match status" value="1"/>
</dbReference>
<dbReference type="InterPro" id="IPR008271">
    <property type="entry name" value="Ser/Thr_kinase_AS"/>
</dbReference>
<name>A0A507E9N6_9FUNG</name>
<dbReference type="CDD" id="cd08215">
    <property type="entry name" value="STKc_Nek"/>
    <property type="match status" value="1"/>
</dbReference>
<evidence type="ECO:0000256" key="6">
    <source>
        <dbReference type="ARBA" id="ARBA00022840"/>
    </source>
</evidence>
<evidence type="ECO:0000313" key="11">
    <source>
        <dbReference type="Proteomes" id="UP000318582"/>
    </source>
</evidence>
<feature type="domain" description="Protein kinase" evidence="9">
    <location>
        <begin position="4"/>
        <end position="269"/>
    </location>
</feature>
<keyword evidence="11" id="KW-1185">Reference proteome</keyword>
<keyword evidence="2" id="KW-0723">Serine/threonine-protein kinase</keyword>
<keyword evidence="4" id="KW-0547">Nucleotide-binding</keyword>
<protein>
    <recommendedName>
        <fullName evidence="1">non-specific serine/threonine protein kinase</fullName>
        <ecNumber evidence="1">2.7.11.1</ecNumber>
    </recommendedName>
</protein>
<reference evidence="10 11" key="1">
    <citation type="journal article" date="2019" name="Sci. Rep.">
        <title>Comparative genomics of chytrid fungi reveal insights into the obligate biotrophic and pathogenic lifestyle of Synchytrium endobioticum.</title>
        <authorList>
            <person name="van de Vossenberg B.T.L.H."/>
            <person name="Warris S."/>
            <person name="Nguyen H.D.T."/>
            <person name="van Gent-Pelzer M.P.E."/>
            <person name="Joly D.L."/>
            <person name="van de Geest H.C."/>
            <person name="Bonants P.J.M."/>
            <person name="Smith D.S."/>
            <person name="Levesque C.A."/>
            <person name="van der Lee T.A.J."/>
        </authorList>
    </citation>
    <scope>NUCLEOTIDE SEQUENCE [LARGE SCALE GENOMIC DNA]</scope>
    <source>
        <strain evidence="10 11">CBS 809.83</strain>
    </source>
</reference>
<gene>
    <name evidence="10" type="ORF">PhCBS80983_g02013</name>
</gene>
<dbReference type="SMART" id="SM00220">
    <property type="entry name" value="S_TKc"/>
    <property type="match status" value="1"/>
</dbReference>
<dbReference type="InterPro" id="IPR001245">
    <property type="entry name" value="Ser-Thr/Tyr_kinase_cat_dom"/>
</dbReference>
<evidence type="ECO:0000256" key="2">
    <source>
        <dbReference type="ARBA" id="ARBA00022527"/>
    </source>
</evidence>
<dbReference type="Proteomes" id="UP000318582">
    <property type="component" value="Unassembled WGS sequence"/>
</dbReference>
<evidence type="ECO:0000256" key="5">
    <source>
        <dbReference type="ARBA" id="ARBA00022777"/>
    </source>
</evidence>
<dbReference type="EMBL" id="QEAQ01000018">
    <property type="protein sequence ID" value="TPX60107.1"/>
    <property type="molecule type" value="Genomic_DNA"/>
</dbReference>
<dbReference type="GO" id="GO:0004674">
    <property type="term" value="F:protein serine/threonine kinase activity"/>
    <property type="evidence" value="ECO:0007669"/>
    <property type="project" value="UniProtKB-KW"/>
</dbReference>
<keyword evidence="6" id="KW-0067">ATP-binding</keyword>
<dbReference type="InterPro" id="IPR000719">
    <property type="entry name" value="Prot_kinase_dom"/>
</dbReference>
<comment type="catalytic activity">
    <reaction evidence="7">
        <text>L-threonyl-[protein] + ATP = O-phospho-L-threonyl-[protein] + ADP + H(+)</text>
        <dbReference type="Rhea" id="RHEA:46608"/>
        <dbReference type="Rhea" id="RHEA-COMP:11060"/>
        <dbReference type="Rhea" id="RHEA-COMP:11605"/>
        <dbReference type="ChEBI" id="CHEBI:15378"/>
        <dbReference type="ChEBI" id="CHEBI:30013"/>
        <dbReference type="ChEBI" id="CHEBI:30616"/>
        <dbReference type="ChEBI" id="CHEBI:61977"/>
        <dbReference type="ChEBI" id="CHEBI:456216"/>
        <dbReference type="EC" id="2.7.11.1"/>
    </reaction>
</comment>
<evidence type="ECO:0000256" key="7">
    <source>
        <dbReference type="ARBA" id="ARBA00047899"/>
    </source>
</evidence>
<dbReference type="PROSITE" id="PS00108">
    <property type="entry name" value="PROTEIN_KINASE_ST"/>
    <property type="match status" value="1"/>
</dbReference>
<dbReference type="PROSITE" id="PS50011">
    <property type="entry name" value="PROTEIN_KINASE_DOM"/>
    <property type="match status" value="1"/>
</dbReference>
<evidence type="ECO:0000256" key="8">
    <source>
        <dbReference type="ARBA" id="ARBA00048679"/>
    </source>
</evidence>
<dbReference type="InterPro" id="IPR011009">
    <property type="entry name" value="Kinase-like_dom_sf"/>
</dbReference>
<accession>A0A507E9N6</accession>
<evidence type="ECO:0000313" key="10">
    <source>
        <dbReference type="EMBL" id="TPX60107.1"/>
    </source>
</evidence>
<dbReference type="AlphaFoldDB" id="A0A507E9N6"/>
<evidence type="ECO:0000259" key="9">
    <source>
        <dbReference type="PROSITE" id="PS50011"/>
    </source>
</evidence>
<dbReference type="PANTHER" id="PTHR44899:SF3">
    <property type="entry name" value="SERINE_THREONINE-PROTEIN KINASE NEK1"/>
    <property type="match status" value="1"/>
</dbReference>
<keyword evidence="5" id="KW-0418">Kinase</keyword>
<evidence type="ECO:0000256" key="4">
    <source>
        <dbReference type="ARBA" id="ARBA00022741"/>
    </source>
</evidence>
<comment type="catalytic activity">
    <reaction evidence="8">
        <text>L-seryl-[protein] + ATP = O-phospho-L-seryl-[protein] + ADP + H(+)</text>
        <dbReference type="Rhea" id="RHEA:17989"/>
        <dbReference type="Rhea" id="RHEA-COMP:9863"/>
        <dbReference type="Rhea" id="RHEA-COMP:11604"/>
        <dbReference type="ChEBI" id="CHEBI:15378"/>
        <dbReference type="ChEBI" id="CHEBI:29999"/>
        <dbReference type="ChEBI" id="CHEBI:30616"/>
        <dbReference type="ChEBI" id="CHEBI:83421"/>
        <dbReference type="ChEBI" id="CHEBI:456216"/>
        <dbReference type="EC" id="2.7.11.1"/>
    </reaction>
</comment>
<dbReference type="PANTHER" id="PTHR44899">
    <property type="entry name" value="CAMK FAMILY PROTEIN KINASE"/>
    <property type="match status" value="1"/>
</dbReference>
<evidence type="ECO:0000256" key="3">
    <source>
        <dbReference type="ARBA" id="ARBA00022679"/>
    </source>
</evidence>
<sequence>MENYKILRTIGIGSSGCVRLAECKQPPNKKNEIQLVCVKEVSLGNMSKEERRSAVREAKVLKHLPPHPNIVGYRSALIENGSLYIVLEYAESGDLDAYLARRNGALVPEAQIWKWTLHLLLGIHHLHTHKILHRDIKTKNIFLTRTNTLQLGDFGIARSLATTLDSAHTAIGTPFYLSPEICEGRAYSWKSDVWSLGCVIYELATLHHAFYAANLSDLIQTIIRGRYPSISSTYTRELRGMIGSMLQTRAELRPSVEELMGVGGVKRAFGEMLRSSGDGVAGYGGGGEGLPRTFRERVYEKQRLSLLEQQVVRQEQVMRQGQENPMPLKGARQRLSERVARVQQRELAVRTAVPSRQDPDAEFQRKSNEKLEVMRVISSKDSIFTRIEFARMFIEQELGLQTFLTLYARARATPPADDTSCWRAMRMVRQLGEVQLLQ</sequence>
<proteinExistence type="predicted"/>